<organism evidence="5 6">
    <name type="scientific">Penicillium egyptiacum</name>
    <dbReference type="NCBI Taxonomy" id="1303716"/>
    <lineage>
        <taxon>Eukaryota</taxon>
        <taxon>Fungi</taxon>
        <taxon>Dikarya</taxon>
        <taxon>Ascomycota</taxon>
        <taxon>Pezizomycotina</taxon>
        <taxon>Eurotiomycetes</taxon>
        <taxon>Eurotiomycetidae</taxon>
        <taxon>Eurotiales</taxon>
        <taxon>Aspergillaceae</taxon>
        <taxon>Penicillium</taxon>
    </lineage>
</organism>
<dbReference type="EMBL" id="CAJVRC010000848">
    <property type="protein sequence ID" value="CAG8894359.1"/>
    <property type="molecule type" value="Genomic_DNA"/>
</dbReference>
<evidence type="ECO:0000256" key="3">
    <source>
        <dbReference type="RuleBase" id="RU361235"/>
    </source>
</evidence>
<dbReference type="InterPro" id="IPR002018">
    <property type="entry name" value="CarbesteraseB"/>
</dbReference>
<dbReference type="Pfam" id="PF00135">
    <property type="entry name" value="COesterase"/>
    <property type="match status" value="1"/>
</dbReference>
<gene>
    <name evidence="5" type="ORF">PEGY_LOCUS3846</name>
</gene>
<comment type="caution">
    <text evidence="5">The sequence shown here is derived from an EMBL/GenBank/DDBJ whole genome shotgun (WGS) entry which is preliminary data.</text>
</comment>
<dbReference type="OrthoDB" id="408631at2759"/>
<dbReference type="InterPro" id="IPR050309">
    <property type="entry name" value="Type-B_Carboxylest/Lipase"/>
</dbReference>
<dbReference type="AlphaFoldDB" id="A0A9W4K9M5"/>
<dbReference type="GO" id="GO:0017000">
    <property type="term" value="P:antibiotic biosynthetic process"/>
    <property type="evidence" value="ECO:0007669"/>
    <property type="project" value="UniProtKB-ARBA"/>
</dbReference>
<reference evidence="5" key="1">
    <citation type="submission" date="2021-07" db="EMBL/GenBank/DDBJ databases">
        <authorList>
            <person name="Branca A.L. A."/>
        </authorList>
    </citation>
    <scope>NUCLEOTIDE SEQUENCE</scope>
</reference>
<dbReference type="PANTHER" id="PTHR11559">
    <property type="entry name" value="CARBOXYLESTERASE"/>
    <property type="match status" value="1"/>
</dbReference>
<name>A0A9W4K9M5_9EURO</name>
<evidence type="ECO:0000259" key="4">
    <source>
        <dbReference type="Pfam" id="PF00135"/>
    </source>
</evidence>
<feature type="signal peptide" evidence="3">
    <location>
        <begin position="1"/>
        <end position="18"/>
    </location>
</feature>
<dbReference type="Proteomes" id="UP001154252">
    <property type="component" value="Unassembled WGS sequence"/>
</dbReference>
<proteinExistence type="inferred from homology"/>
<sequence>MQFDTMVLAIATAIFTLGFGVGATGSKPGCPVGPLPTVDLGYAVHQATINSSGIPTYSFNNIRYAEPPTGELRFRAPIPPKSVNRTVNNGQNDVICPQASPAWLGVQSQMLAGVPASALVNKSHPENANINISSIPSPDSTVSEDCLFLDVMVPTSVYNNRYKKKGTSCSNPPALRFFIRDVNFLSRAVPVLVWIYGGGYISGSKTITGSPDGLIARAKGGMIYVAMNYRLGVYGYLSGPTFQVDGEANAGFYDQELALQWVQKYISKFGGDPDRVTIMGESAGGGSVMHQITAYGGLKGKVPFNQAIAQSPGQFPVTSNAQLDNVLLLTFKYASLVSGTNVTTLQQLRRLSARDLYNTNYLVNYLAPYGTFPYGPAVDGKFVPKFPAELLAHGQYPKGLNVMVGHNLNEGAMFANPFVFAESDFAAVIKTAFPDADEAAIDHIANTMYPPVFDGSYGYTTQFGRMSLLTGDRAFTCPTRWLNLAFNNKTFAYYFTMSPGYHGVDVPYTFFNGDTSTLDQGYPVNATVAYALQDYITSFTMTGSPNAVVQPFFPIYGANSSTQVLSLENLGTQVTDTAANYRCDWWQKSLFY</sequence>
<dbReference type="GO" id="GO:0072330">
    <property type="term" value="P:monocarboxylic acid biosynthetic process"/>
    <property type="evidence" value="ECO:0007669"/>
    <property type="project" value="UniProtKB-ARBA"/>
</dbReference>
<evidence type="ECO:0000256" key="2">
    <source>
        <dbReference type="ARBA" id="ARBA00022801"/>
    </source>
</evidence>
<evidence type="ECO:0000313" key="6">
    <source>
        <dbReference type="Proteomes" id="UP001154252"/>
    </source>
</evidence>
<feature type="domain" description="Carboxylesterase type B" evidence="4">
    <location>
        <begin position="52"/>
        <end position="586"/>
    </location>
</feature>
<evidence type="ECO:0000256" key="1">
    <source>
        <dbReference type="ARBA" id="ARBA00005964"/>
    </source>
</evidence>
<protein>
    <recommendedName>
        <fullName evidence="3">Carboxylic ester hydrolase</fullName>
        <ecNumber evidence="3">3.1.1.-</ecNumber>
    </recommendedName>
</protein>
<keyword evidence="3" id="KW-0732">Signal</keyword>
<accession>A0A9W4K9M5</accession>
<feature type="chain" id="PRO_5041021311" description="Carboxylic ester hydrolase" evidence="3">
    <location>
        <begin position="19"/>
        <end position="592"/>
    </location>
</feature>
<dbReference type="EC" id="3.1.1.-" evidence="3"/>
<keyword evidence="6" id="KW-1185">Reference proteome</keyword>
<dbReference type="Gene3D" id="3.40.50.1820">
    <property type="entry name" value="alpha/beta hydrolase"/>
    <property type="match status" value="1"/>
</dbReference>
<evidence type="ECO:0000313" key="5">
    <source>
        <dbReference type="EMBL" id="CAG8894359.1"/>
    </source>
</evidence>
<dbReference type="PROSITE" id="PS00122">
    <property type="entry name" value="CARBOXYLESTERASE_B_1"/>
    <property type="match status" value="1"/>
</dbReference>
<dbReference type="SUPFAM" id="SSF53474">
    <property type="entry name" value="alpha/beta-Hydrolases"/>
    <property type="match status" value="1"/>
</dbReference>
<comment type="similarity">
    <text evidence="1 3">Belongs to the type-B carboxylesterase/lipase family.</text>
</comment>
<dbReference type="InterPro" id="IPR019826">
    <property type="entry name" value="Carboxylesterase_B_AS"/>
</dbReference>
<keyword evidence="2 3" id="KW-0378">Hydrolase</keyword>
<dbReference type="GO" id="GO:0016787">
    <property type="term" value="F:hydrolase activity"/>
    <property type="evidence" value="ECO:0007669"/>
    <property type="project" value="UniProtKB-KW"/>
</dbReference>
<dbReference type="InterPro" id="IPR029058">
    <property type="entry name" value="AB_hydrolase_fold"/>
</dbReference>